<gene>
    <name evidence="4" type="ORF">C7378_1017</name>
</gene>
<comment type="caution">
    <text evidence="4">The sequence shown here is derived from an EMBL/GenBank/DDBJ whole genome shotgun (WGS) entry which is preliminary data.</text>
</comment>
<dbReference type="PANTHER" id="PTHR43344">
    <property type="entry name" value="PHOSPHOSERINE PHOSPHATASE"/>
    <property type="match status" value="1"/>
</dbReference>
<keyword evidence="5" id="KW-1185">Reference proteome</keyword>
<dbReference type="InterPro" id="IPR036412">
    <property type="entry name" value="HAD-like_sf"/>
</dbReference>
<dbReference type="InterPro" id="IPR023214">
    <property type="entry name" value="HAD_sf"/>
</dbReference>
<dbReference type="SUPFAM" id="SSF56784">
    <property type="entry name" value="HAD-like"/>
    <property type="match status" value="1"/>
</dbReference>
<keyword evidence="3" id="KW-0460">Magnesium</keyword>
<sequence>MVTTQTVAAGRYGAAEFEKAVLATKPKIAVFDCDGTMWSGDAGYGFMVWSMEAGLVSRNASDWIDSQYRLYRAGEVSEAEMCAEMVQIYDGLREDEMRHAAAEYFRGHIEMNIFPEIRRLLERLNADGVEIWAVSSTNNWVVEEGVKRFNIPASRVLAARALVKDGVATSELLDVPTDEAKAKALVRAGVPHPDAVFGNSIHDAAMLEIARHAFPVNPTPALEALAASRGWTVFYPESVLQDPKQ</sequence>
<accession>A0A4R1LC98</accession>
<name>A0A4R1LC98_9BACT</name>
<dbReference type="InterPro" id="IPR050582">
    <property type="entry name" value="HAD-like_SerB"/>
</dbReference>
<reference evidence="4 5" key="1">
    <citation type="submission" date="2019-03" db="EMBL/GenBank/DDBJ databases">
        <title>Genomic Encyclopedia of Type Strains, Phase IV (KMG-IV): sequencing the most valuable type-strain genomes for metagenomic binning, comparative biology and taxonomic classification.</title>
        <authorList>
            <person name="Goeker M."/>
        </authorList>
    </citation>
    <scope>NUCLEOTIDE SEQUENCE [LARGE SCALE GENOMIC DNA]</scope>
    <source>
        <strain evidence="4 5">DSM 103428</strain>
    </source>
</reference>
<keyword evidence="2" id="KW-0378">Hydrolase</keyword>
<keyword evidence="1" id="KW-0479">Metal-binding</keyword>
<dbReference type="GO" id="GO:0046872">
    <property type="term" value="F:metal ion binding"/>
    <property type="evidence" value="ECO:0007669"/>
    <property type="project" value="UniProtKB-KW"/>
</dbReference>
<dbReference type="Gene3D" id="3.40.50.1000">
    <property type="entry name" value="HAD superfamily/HAD-like"/>
    <property type="match status" value="1"/>
</dbReference>
<organism evidence="4 5">
    <name type="scientific">Acidipila rosea</name>
    <dbReference type="NCBI Taxonomy" id="768535"/>
    <lineage>
        <taxon>Bacteria</taxon>
        <taxon>Pseudomonadati</taxon>
        <taxon>Acidobacteriota</taxon>
        <taxon>Terriglobia</taxon>
        <taxon>Terriglobales</taxon>
        <taxon>Acidobacteriaceae</taxon>
        <taxon>Acidipila</taxon>
    </lineage>
</organism>
<evidence type="ECO:0000256" key="1">
    <source>
        <dbReference type="ARBA" id="ARBA00022723"/>
    </source>
</evidence>
<dbReference type="AlphaFoldDB" id="A0A4R1LC98"/>
<protein>
    <submittedName>
        <fullName evidence="4">Phosphoserine phosphatase</fullName>
    </submittedName>
</protein>
<evidence type="ECO:0000256" key="2">
    <source>
        <dbReference type="ARBA" id="ARBA00022801"/>
    </source>
</evidence>
<proteinExistence type="predicted"/>
<dbReference type="PANTHER" id="PTHR43344:SF13">
    <property type="entry name" value="PHOSPHATASE RV3661-RELATED"/>
    <property type="match status" value="1"/>
</dbReference>
<evidence type="ECO:0000313" key="4">
    <source>
        <dbReference type="EMBL" id="TCK76012.1"/>
    </source>
</evidence>
<dbReference type="Proteomes" id="UP000295210">
    <property type="component" value="Unassembled WGS sequence"/>
</dbReference>
<evidence type="ECO:0000256" key="3">
    <source>
        <dbReference type="ARBA" id="ARBA00022842"/>
    </source>
</evidence>
<dbReference type="EMBL" id="SMGK01000001">
    <property type="protein sequence ID" value="TCK76012.1"/>
    <property type="molecule type" value="Genomic_DNA"/>
</dbReference>
<dbReference type="RefSeq" id="WP_243648072.1">
    <property type="nucleotide sequence ID" value="NZ_SMGK01000001.1"/>
</dbReference>
<dbReference type="Pfam" id="PF12710">
    <property type="entry name" value="HAD"/>
    <property type="match status" value="1"/>
</dbReference>
<dbReference type="Gene3D" id="1.20.1440.100">
    <property type="entry name" value="SG protein - dephosphorylation function"/>
    <property type="match status" value="1"/>
</dbReference>
<dbReference type="GO" id="GO:0016787">
    <property type="term" value="F:hydrolase activity"/>
    <property type="evidence" value="ECO:0007669"/>
    <property type="project" value="UniProtKB-KW"/>
</dbReference>
<evidence type="ECO:0000313" key="5">
    <source>
        <dbReference type="Proteomes" id="UP000295210"/>
    </source>
</evidence>